<proteinExistence type="predicted"/>
<gene>
    <name evidence="2" type="ORF">ABM124_01145</name>
</gene>
<comment type="caution">
    <text evidence="2">The sequence shown here is derived from an EMBL/GenBank/DDBJ whole genome shotgun (WGS) entry which is preliminary data.</text>
</comment>
<sequence length="48" mass="5450">MPSEPFQTAFVPKRTVVPKRETCDNSRPSHPAPQPVLRRIPHTAFVPE</sequence>
<accession>A0ABV1JHI7</accession>
<dbReference type="Proteomes" id="UP001447151">
    <property type="component" value="Unassembled WGS sequence"/>
</dbReference>
<dbReference type="RefSeq" id="WP_304669720.1">
    <property type="nucleotide sequence ID" value="NZ_CAUIYE010000018.1"/>
</dbReference>
<dbReference type="EMBL" id="JBECZB010000001">
    <property type="protein sequence ID" value="MEQ3509951.1"/>
    <property type="molecule type" value="Genomic_DNA"/>
</dbReference>
<organism evidence="2 3">
    <name type="scientific">Neisseria polysaccharea</name>
    <dbReference type="NCBI Taxonomy" id="489"/>
    <lineage>
        <taxon>Bacteria</taxon>
        <taxon>Pseudomonadati</taxon>
        <taxon>Pseudomonadota</taxon>
        <taxon>Betaproteobacteria</taxon>
        <taxon>Neisseriales</taxon>
        <taxon>Neisseriaceae</taxon>
        <taxon>Neisseria</taxon>
    </lineage>
</organism>
<feature type="region of interest" description="Disordered" evidence="1">
    <location>
        <begin position="1"/>
        <end position="48"/>
    </location>
</feature>
<evidence type="ECO:0000313" key="2">
    <source>
        <dbReference type="EMBL" id="MEQ3509951.1"/>
    </source>
</evidence>
<reference evidence="2 3" key="1">
    <citation type="submission" date="2024-05" db="EMBL/GenBank/DDBJ databases">
        <authorList>
            <person name="Matzinger S.R."/>
            <person name="Bankers L."/>
            <person name="Rossheim A."/>
            <person name="Hetherington-Rauth M.C."/>
            <person name="Smith A."/>
            <person name="Baird S."/>
            <person name="Polanco D."/>
        </authorList>
    </citation>
    <scope>NUCLEOTIDE SEQUENCE [LARGE SCALE GENOMIC DNA]</scope>
    <source>
        <strain evidence="2 3">2024CJ-00066</strain>
    </source>
</reference>
<evidence type="ECO:0000256" key="1">
    <source>
        <dbReference type="SAM" id="MobiDB-lite"/>
    </source>
</evidence>
<evidence type="ECO:0000313" key="3">
    <source>
        <dbReference type="Proteomes" id="UP001447151"/>
    </source>
</evidence>
<protein>
    <submittedName>
        <fullName evidence="2">Uncharacterized protein</fullName>
    </submittedName>
</protein>
<keyword evidence="3" id="KW-1185">Reference proteome</keyword>
<name>A0ABV1JHI7_NEIPO</name>